<evidence type="ECO:0000313" key="2">
    <source>
        <dbReference type="Proteomes" id="UP000324222"/>
    </source>
</evidence>
<sequence length="77" mass="8744">MCSEGQEKQRWCREGQTRKGFLERLHAGAAVVVVKRRGSGRHRCLTQGGSGDDKRKVLGTKKKKIRNYGWNRTNSSL</sequence>
<dbReference type="EMBL" id="VSRR010005236">
    <property type="protein sequence ID" value="MPC41920.1"/>
    <property type="molecule type" value="Genomic_DNA"/>
</dbReference>
<evidence type="ECO:0000313" key="1">
    <source>
        <dbReference type="EMBL" id="MPC41920.1"/>
    </source>
</evidence>
<proteinExistence type="predicted"/>
<protein>
    <submittedName>
        <fullName evidence="1">Uncharacterized protein</fullName>
    </submittedName>
</protein>
<name>A0A5B7F3E5_PORTR</name>
<comment type="caution">
    <text evidence="1">The sequence shown here is derived from an EMBL/GenBank/DDBJ whole genome shotgun (WGS) entry which is preliminary data.</text>
</comment>
<organism evidence="1 2">
    <name type="scientific">Portunus trituberculatus</name>
    <name type="common">Swimming crab</name>
    <name type="synonym">Neptunus trituberculatus</name>
    <dbReference type="NCBI Taxonomy" id="210409"/>
    <lineage>
        <taxon>Eukaryota</taxon>
        <taxon>Metazoa</taxon>
        <taxon>Ecdysozoa</taxon>
        <taxon>Arthropoda</taxon>
        <taxon>Crustacea</taxon>
        <taxon>Multicrustacea</taxon>
        <taxon>Malacostraca</taxon>
        <taxon>Eumalacostraca</taxon>
        <taxon>Eucarida</taxon>
        <taxon>Decapoda</taxon>
        <taxon>Pleocyemata</taxon>
        <taxon>Brachyura</taxon>
        <taxon>Eubrachyura</taxon>
        <taxon>Portunoidea</taxon>
        <taxon>Portunidae</taxon>
        <taxon>Portuninae</taxon>
        <taxon>Portunus</taxon>
    </lineage>
</organism>
<gene>
    <name evidence="1" type="ORF">E2C01_035531</name>
</gene>
<keyword evidence="2" id="KW-1185">Reference proteome</keyword>
<reference evidence="1 2" key="1">
    <citation type="submission" date="2019-05" db="EMBL/GenBank/DDBJ databases">
        <title>Another draft genome of Portunus trituberculatus and its Hox gene families provides insights of decapod evolution.</title>
        <authorList>
            <person name="Jeong J.-H."/>
            <person name="Song I."/>
            <person name="Kim S."/>
            <person name="Choi T."/>
            <person name="Kim D."/>
            <person name="Ryu S."/>
            <person name="Kim W."/>
        </authorList>
    </citation>
    <scope>NUCLEOTIDE SEQUENCE [LARGE SCALE GENOMIC DNA]</scope>
    <source>
        <tissue evidence="1">Muscle</tissue>
    </source>
</reference>
<dbReference type="Proteomes" id="UP000324222">
    <property type="component" value="Unassembled WGS sequence"/>
</dbReference>
<dbReference type="AlphaFoldDB" id="A0A5B7F3E5"/>
<accession>A0A5B7F3E5</accession>